<feature type="binding site" evidence="13">
    <location>
        <position position="109"/>
    </location>
    <ligand>
        <name>NADPH</name>
        <dbReference type="ChEBI" id="CHEBI:57783"/>
    </ligand>
</feature>
<feature type="binding site" evidence="13">
    <location>
        <position position="35"/>
    </location>
    <ligand>
        <name>NADPH</name>
        <dbReference type="ChEBI" id="CHEBI:57783"/>
    </ligand>
</feature>
<feature type="binding site" evidence="15">
    <location>
        <position position="109"/>
    </location>
    <ligand>
        <name>substrate</name>
    </ligand>
</feature>
<dbReference type="PIRSF" id="PIRSF000114">
    <property type="entry name" value="Glycerol-3-P_dh"/>
    <property type="match status" value="1"/>
</dbReference>
<keyword evidence="21" id="KW-1185">Reference proteome</keyword>
<comment type="similarity">
    <text evidence="1 13 17">Belongs to the NAD-dependent glycerol-3-phosphate dehydrogenase family.</text>
</comment>
<keyword evidence="4 13" id="KW-0560">Oxidoreductase</keyword>
<comment type="function">
    <text evidence="13">Catalyzes the reduction of the glycolytic intermediate dihydroxyacetone phosphate (DHAP) to sn-glycerol 3-phosphate (G3P), the key precursor for phospholipid synthesis.</text>
</comment>
<comment type="catalytic activity">
    <reaction evidence="13">
        <text>sn-glycerol 3-phosphate + NAD(+) = dihydroxyacetone phosphate + NADH + H(+)</text>
        <dbReference type="Rhea" id="RHEA:11092"/>
        <dbReference type="ChEBI" id="CHEBI:15378"/>
        <dbReference type="ChEBI" id="CHEBI:57540"/>
        <dbReference type="ChEBI" id="CHEBI:57597"/>
        <dbReference type="ChEBI" id="CHEBI:57642"/>
        <dbReference type="ChEBI" id="CHEBI:57945"/>
        <dbReference type="EC" id="1.1.1.94"/>
    </reaction>
</comment>
<gene>
    <name evidence="13" type="primary">gpsA</name>
    <name evidence="20" type="ORF">soil367_09185</name>
</gene>
<dbReference type="PANTHER" id="PTHR11728:SF1">
    <property type="entry name" value="GLYCEROL-3-PHOSPHATE DEHYDROGENASE [NAD(+)] 2, CHLOROPLASTIC"/>
    <property type="match status" value="1"/>
</dbReference>
<dbReference type="PANTHER" id="PTHR11728">
    <property type="entry name" value="GLYCEROL-3-PHOSPHATE DEHYDROGENASE"/>
    <property type="match status" value="1"/>
</dbReference>
<reference evidence="20 21" key="1">
    <citation type="submission" date="2018-07" db="EMBL/GenBank/DDBJ databases">
        <title>Marsedoiliclastica nanhaica gen. nov. sp. nov., a novel marine hydrocarbonoclastic bacterium isolated from an in-situ enriched hydrocarbon-degrading consortium in deep-sea sediment.</title>
        <authorList>
            <person name="Dong C."/>
            <person name="Ma T."/>
            <person name="Liu R."/>
            <person name="Shao Z."/>
        </authorList>
    </citation>
    <scope>NUCLEOTIDE SEQUENCE [LARGE SCALE GENOMIC DNA]</scope>
    <source>
        <strain evidence="21">soil36-7</strain>
    </source>
</reference>
<dbReference type="GO" id="GO:0046474">
    <property type="term" value="P:glycerophospholipid biosynthetic process"/>
    <property type="evidence" value="ECO:0007669"/>
    <property type="project" value="TreeGrafter"/>
</dbReference>
<dbReference type="InterPro" id="IPR006168">
    <property type="entry name" value="G3P_DH_NAD-dep"/>
</dbReference>
<dbReference type="InterPro" id="IPR013328">
    <property type="entry name" value="6PGD_dom2"/>
</dbReference>
<dbReference type="KEGG" id="hmi:soil367_09185"/>
<dbReference type="GO" id="GO:0141153">
    <property type="term" value="F:glycerol-3-phosphate dehydrogenase (NADP+) activity"/>
    <property type="evidence" value="ECO:0007669"/>
    <property type="project" value="RHEA"/>
</dbReference>
<evidence type="ECO:0000313" key="21">
    <source>
        <dbReference type="Proteomes" id="UP000298049"/>
    </source>
</evidence>
<keyword evidence="13" id="KW-0547">Nucleotide-binding</keyword>
<dbReference type="EMBL" id="CP031093">
    <property type="protein sequence ID" value="QCF26088.1"/>
    <property type="molecule type" value="Genomic_DNA"/>
</dbReference>
<dbReference type="InterPro" id="IPR036291">
    <property type="entry name" value="NAD(P)-bd_dom_sf"/>
</dbReference>
<feature type="binding site" evidence="13">
    <location>
        <position position="192"/>
    </location>
    <ligand>
        <name>sn-glycerol 3-phosphate</name>
        <dbReference type="ChEBI" id="CHEBI:57597"/>
    </ligand>
</feature>
<feature type="binding site" evidence="13">
    <location>
        <position position="14"/>
    </location>
    <ligand>
        <name>NADPH</name>
        <dbReference type="ChEBI" id="CHEBI:57783"/>
    </ligand>
</feature>
<name>A0A4P7XGG1_9ALTE</name>
<feature type="binding site" evidence="13">
    <location>
        <position position="52"/>
    </location>
    <ligand>
        <name>NADPH</name>
        <dbReference type="ChEBI" id="CHEBI:57783"/>
    </ligand>
</feature>
<dbReference type="FunFam" id="1.10.1040.10:FF:000001">
    <property type="entry name" value="Glycerol-3-phosphate dehydrogenase [NAD(P)+]"/>
    <property type="match status" value="1"/>
</dbReference>
<evidence type="ECO:0000256" key="16">
    <source>
        <dbReference type="PIRSR" id="PIRSR000114-3"/>
    </source>
</evidence>
<evidence type="ECO:0000256" key="8">
    <source>
        <dbReference type="ARBA" id="ARBA00023264"/>
    </source>
</evidence>
<feature type="domain" description="Glycerol-3-phosphate dehydrogenase NAD-dependent C-terminal" evidence="19">
    <location>
        <begin position="181"/>
        <end position="321"/>
    </location>
</feature>
<dbReference type="SUPFAM" id="SSF48179">
    <property type="entry name" value="6-phosphogluconate dehydrogenase C-terminal domain-like"/>
    <property type="match status" value="1"/>
</dbReference>
<feature type="binding site" evidence="13">
    <location>
        <position position="282"/>
    </location>
    <ligand>
        <name>NADPH</name>
        <dbReference type="ChEBI" id="CHEBI:57783"/>
    </ligand>
</feature>
<feature type="binding site" evidence="13">
    <location>
        <position position="109"/>
    </location>
    <ligand>
        <name>sn-glycerol 3-phosphate</name>
        <dbReference type="ChEBI" id="CHEBI:57597"/>
    </ligand>
</feature>
<evidence type="ECO:0000256" key="9">
    <source>
        <dbReference type="ARBA" id="ARBA00052716"/>
    </source>
</evidence>
<evidence type="ECO:0000259" key="18">
    <source>
        <dbReference type="Pfam" id="PF01210"/>
    </source>
</evidence>
<evidence type="ECO:0000256" key="7">
    <source>
        <dbReference type="ARBA" id="ARBA00023209"/>
    </source>
</evidence>
<comment type="catalytic activity">
    <reaction evidence="9">
        <text>sn-glycerol 3-phosphate + NADP(+) = dihydroxyacetone phosphate + NADPH + H(+)</text>
        <dbReference type="Rhea" id="RHEA:11096"/>
        <dbReference type="ChEBI" id="CHEBI:15378"/>
        <dbReference type="ChEBI" id="CHEBI:57597"/>
        <dbReference type="ChEBI" id="CHEBI:57642"/>
        <dbReference type="ChEBI" id="CHEBI:57783"/>
        <dbReference type="ChEBI" id="CHEBI:58349"/>
        <dbReference type="EC" id="1.1.1.94"/>
    </reaction>
    <physiologicalReaction direction="right-to-left" evidence="9">
        <dbReference type="Rhea" id="RHEA:11098"/>
    </physiologicalReaction>
</comment>
<dbReference type="GO" id="GO:0141152">
    <property type="term" value="F:glycerol-3-phosphate dehydrogenase (NAD+) activity"/>
    <property type="evidence" value="ECO:0007669"/>
    <property type="project" value="RHEA"/>
</dbReference>
<dbReference type="InterPro" id="IPR006109">
    <property type="entry name" value="G3P_DH_NAD-dep_C"/>
</dbReference>
<keyword evidence="7 13" id="KW-0594">Phospholipid biosynthesis</keyword>
<dbReference type="NCBIfam" id="NF000942">
    <property type="entry name" value="PRK00094.1-4"/>
    <property type="match status" value="1"/>
</dbReference>
<evidence type="ECO:0000256" key="15">
    <source>
        <dbReference type="PIRSR" id="PIRSR000114-2"/>
    </source>
</evidence>
<evidence type="ECO:0000256" key="5">
    <source>
        <dbReference type="ARBA" id="ARBA00023027"/>
    </source>
</evidence>
<keyword evidence="6 13" id="KW-0443">Lipid metabolism</keyword>
<dbReference type="GO" id="GO:0005829">
    <property type="term" value="C:cytosol"/>
    <property type="evidence" value="ECO:0007669"/>
    <property type="project" value="TreeGrafter"/>
</dbReference>
<organism evidence="20 21">
    <name type="scientific">Hydrocarboniclastica marina</name>
    <dbReference type="NCBI Taxonomy" id="2259620"/>
    <lineage>
        <taxon>Bacteria</taxon>
        <taxon>Pseudomonadati</taxon>
        <taxon>Pseudomonadota</taxon>
        <taxon>Gammaproteobacteria</taxon>
        <taxon>Alteromonadales</taxon>
        <taxon>Alteromonadaceae</taxon>
        <taxon>Hydrocarboniclastica</taxon>
    </lineage>
</organism>
<evidence type="ECO:0000256" key="10">
    <source>
        <dbReference type="ARBA" id="ARBA00066687"/>
    </source>
</evidence>
<feature type="binding site" evidence="13">
    <location>
        <position position="15"/>
    </location>
    <ligand>
        <name>NADPH</name>
        <dbReference type="ChEBI" id="CHEBI:57783"/>
    </ligand>
</feature>
<evidence type="ECO:0000256" key="6">
    <source>
        <dbReference type="ARBA" id="ARBA00023098"/>
    </source>
</evidence>
<dbReference type="NCBIfam" id="NF000946">
    <property type="entry name" value="PRK00094.2-4"/>
    <property type="match status" value="1"/>
</dbReference>
<dbReference type="RefSeq" id="WP_136548811.1">
    <property type="nucleotide sequence ID" value="NZ_CP031093.1"/>
</dbReference>
<comment type="subcellular location">
    <subcellularLocation>
        <location evidence="13">Cytoplasm</location>
    </subcellularLocation>
</comment>
<accession>A0A4P7XGG1</accession>
<keyword evidence="3 13" id="KW-0521">NADP</keyword>
<keyword evidence="5 13" id="KW-0520">NAD</keyword>
<evidence type="ECO:0000256" key="12">
    <source>
        <dbReference type="ARBA" id="ARBA00080511"/>
    </source>
</evidence>
<dbReference type="PROSITE" id="PS00957">
    <property type="entry name" value="NAD_G3PDH"/>
    <property type="match status" value="1"/>
</dbReference>
<dbReference type="OrthoDB" id="9812273at2"/>
<comment type="pathway">
    <text evidence="13">Membrane lipid metabolism; glycerophospholipid metabolism.</text>
</comment>
<dbReference type="NCBIfam" id="NF000940">
    <property type="entry name" value="PRK00094.1-2"/>
    <property type="match status" value="1"/>
</dbReference>
<dbReference type="Pfam" id="PF01210">
    <property type="entry name" value="NAD_Gly3P_dh_N"/>
    <property type="match status" value="1"/>
</dbReference>
<feature type="binding site" evidence="13">
    <location>
        <position position="280"/>
    </location>
    <ligand>
        <name>NADPH</name>
        <dbReference type="ChEBI" id="CHEBI:57783"/>
    </ligand>
</feature>
<dbReference type="Gene3D" id="1.10.1040.10">
    <property type="entry name" value="N-(1-d-carboxylethyl)-l-norvaline Dehydrogenase, domain 2"/>
    <property type="match status" value="1"/>
</dbReference>
<evidence type="ECO:0000256" key="3">
    <source>
        <dbReference type="ARBA" id="ARBA00022857"/>
    </source>
</evidence>
<feature type="binding site" evidence="16">
    <location>
        <position position="141"/>
    </location>
    <ligand>
        <name>NAD(+)</name>
        <dbReference type="ChEBI" id="CHEBI:57540"/>
    </ligand>
</feature>
<keyword evidence="13" id="KW-0963">Cytoplasm</keyword>
<feature type="binding site" evidence="13">
    <location>
        <position position="256"/>
    </location>
    <ligand>
        <name>NADPH</name>
        <dbReference type="ChEBI" id="CHEBI:57783"/>
    </ligand>
</feature>
<feature type="binding site" evidence="13">
    <location>
        <position position="141"/>
    </location>
    <ligand>
        <name>NADPH</name>
        <dbReference type="ChEBI" id="CHEBI:57783"/>
    </ligand>
</feature>
<feature type="binding site" evidence="13">
    <location>
        <position position="256"/>
    </location>
    <ligand>
        <name>sn-glycerol 3-phosphate</name>
        <dbReference type="ChEBI" id="CHEBI:57597"/>
    </ligand>
</feature>
<feature type="binding site" evidence="16">
    <location>
        <begin position="11"/>
        <end position="16"/>
    </location>
    <ligand>
        <name>NAD(+)</name>
        <dbReference type="ChEBI" id="CHEBI:57540"/>
    </ligand>
</feature>
<dbReference type="Pfam" id="PF07479">
    <property type="entry name" value="NAD_Gly3P_dh_C"/>
    <property type="match status" value="1"/>
</dbReference>
<protein>
    <recommendedName>
        <fullName evidence="11 13">Glycerol-3-phosphate dehydrogenase [NAD(P)+]</fullName>
        <ecNumber evidence="10 13">1.1.1.94</ecNumber>
    </recommendedName>
    <alternativeName>
        <fullName evidence="13">NAD(P)(+)-dependent glycerol-3-phosphate dehydrogenase</fullName>
    </alternativeName>
    <alternativeName>
        <fullName evidence="12 13">NAD(P)H-dependent dihydroxyacetone-phosphate reductase</fullName>
    </alternativeName>
</protein>
<evidence type="ECO:0000256" key="4">
    <source>
        <dbReference type="ARBA" id="ARBA00023002"/>
    </source>
</evidence>
<keyword evidence="8 13" id="KW-1208">Phospholipid metabolism</keyword>
<sequence length="341" mass="36513">MSDNNKIAVLGGGSFGTAIAQVLAGNGHAVKLWMRDAAQAEAIRESGRNDRYFPGLTLSPLVEPVTAIQATLETADVIFVALPSKAFRPFVADTRPFFRPGQIVISTTKGIEREGFRLMSEILVEALPQTHVGVLSGPNLAGEMMQKELTATVIASPDARVREETQRLLGCGYFRVYANIDMYGVELGGALKNIYAVISGLAAALQVGENTKAMIISRSLAEMSRFAVALGANPLTFLGLAGVGDLFVTCTSSMSRNFRVGYAVGQGTPLEQAVAELGQVAEGINTLELVREKAQELGIPMPLVRGLHEILYSDMTIQQVIKGLMTAAQNSDVEFILPRQA</sequence>
<dbReference type="GO" id="GO:0046167">
    <property type="term" value="P:glycerol-3-phosphate biosynthetic process"/>
    <property type="evidence" value="ECO:0007669"/>
    <property type="project" value="UniProtKB-UniRule"/>
</dbReference>
<dbReference type="PRINTS" id="PR00077">
    <property type="entry name" value="GPDHDRGNASE"/>
</dbReference>
<comment type="caution">
    <text evidence="13">Lacks conserved residue(s) required for the propagation of feature annotation.</text>
</comment>
<feature type="binding site" evidence="13">
    <location>
        <position position="257"/>
    </location>
    <ligand>
        <name>sn-glycerol 3-phosphate</name>
        <dbReference type="ChEBI" id="CHEBI:57597"/>
    </ligand>
</feature>
<dbReference type="EC" id="1.1.1.94" evidence="10 13"/>
<dbReference type="InterPro" id="IPR008927">
    <property type="entry name" value="6-PGluconate_DH-like_C_sf"/>
</dbReference>
<evidence type="ECO:0000256" key="17">
    <source>
        <dbReference type="RuleBase" id="RU000437"/>
    </source>
</evidence>
<dbReference type="GO" id="GO:0046168">
    <property type="term" value="P:glycerol-3-phosphate catabolic process"/>
    <property type="evidence" value="ECO:0007669"/>
    <property type="project" value="InterPro"/>
</dbReference>
<evidence type="ECO:0000259" key="19">
    <source>
        <dbReference type="Pfam" id="PF07479"/>
    </source>
</evidence>
<evidence type="ECO:0000256" key="13">
    <source>
        <dbReference type="HAMAP-Rule" id="MF_00394"/>
    </source>
</evidence>
<dbReference type="AlphaFoldDB" id="A0A4P7XGG1"/>
<feature type="binding site" evidence="13">
    <location>
        <position position="137"/>
    </location>
    <ligand>
        <name>sn-glycerol 3-phosphate</name>
        <dbReference type="ChEBI" id="CHEBI:57597"/>
    </ligand>
</feature>
<evidence type="ECO:0000256" key="1">
    <source>
        <dbReference type="ARBA" id="ARBA00011009"/>
    </source>
</evidence>
<dbReference type="GO" id="GO:0005975">
    <property type="term" value="P:carbohydrate metabolic process"/>
    <property type="evidence" value="ECO:0007669"/>
    <property type="project" value="InterPro"/>
</dbReference>
<evidence type="ECO:0000256" key="14">
    <source>
        <dbReference type="PIRSR" id="PIRSR000114-1"/>
    </source>
</evidence>
<dbReference type="GO" id="GO:0051287">
    <property type="term" value="F:NAD binding"/>
    <property type="evidence" value="ECO:0007669"/>
    <property type="project" value="InterPro"/>
</dbReference>
<proteinExistence type="inferred from homology"/>
<feature type="binding site" evidence="15">
    <location>
        <begin position="256"/>
        <end position="257"/>
    </location>
    <ligand>
        <name>substrate</name>
    </ligand>
</feature>
<evidence type="ECO:0000256" key="11">
    <source>
        <dbReference type="ARBA" id="ARBA00069372"/>
    </source>
</evidence>
<dbReference type="FunFam" id="3.40.50.720:FF:000019">
    <property type="entry name" value="Glycerol-3-phosphate dehydrogenase [NAD(P)+]"/>
    <property type="match status" value="1"/>
</dbReference>
<evidence type="ECO:0000313" key="20">
    <source>
        <dbReference type="EMBL" id="QCF26088.1"/>
    </source>
</evidence>
<evidence type="ECO:0000256" key="2">
    <source>
        <dbReference type="ARBA" id="ARBA00022516"/>
    </source>
</evidence>
<feature type="active site" description="Proton acceptor" evidence="13 14">
    <location>
        <position position="192"/>
    </location>
</feature>
<dbReference type="HAMAP" id="MF_00394">
    <property type="entry name" value="NAD_Glyc3P_dehydrog"/>
    <property type="match status" value="1"/>
</dbReference>
<feature type="binding site" evidence="13">
    <location>
        <position position="245"/>
    </location>
    <ligand>
        <name>sn-glycerol 3-phosphate</name>
        <dbReference type="ChEBI" id="CHEBI:57597"/>
    </ligand>
</feature>
<dbReference type="Proteomes" id="UP000298049">
    <property type="component" value="Chromosome"/>
</dbReference>
<feature type="binding site" evidence="13">
    <location>
        <position position="255"/>
    </location>
    <ligand>
        <name>sn-glycerol 3-phosphate</name>
        <dbReference type="ChEBI" id="CHEBI:57597"/>
    </ligand>
</feature>
<feature type="domain" description="Glycerol-3-phosphate dehydrogenase NAD-dependent N-terminal" evidence="18">
    <location>
        <begin position="6"/>
        <end position="159"/>
    </location>
</feature>
<dbReference type="UniPathway" id="UPA00940"/>
<keyword evidence="2 13" id="KW-0444">Lipid biosynthesis</keyword>
<dbReference type="Gene3D" id="3.40.50.720">
    <property type="entry name" value="NAD(P)-binding Rossmann-like Domain"/>
    <property type="match status" value="1"/>
</dbReference>
<dbReference type="SUPFAM" id="SSF51735">
    <property type="entry name" value="NAD(P)-binding Rossmann-fold domains"/>
    <property type="match status" value="1"/>
</dbReference>
<dbReference type="InterPro" id="IPR011128">
    <property type="entry name" value="G3P_DH_NAD-dep_N"/>
</dbReference>
<feature type="binding site" evidence="16">
    <location>
        <position position="256"/>
    </location>
    <ligand>
        <name>NAD(+)</name>
        <dbReference type="ChEBI" id="CHEBI:57540"/>
    </ligand>
</feature>